<name>A0AAW4YQ65_9GAMM</name>
<keyword evidence="4" id="KW-0408">Iron</keyword>
<organism evidence="9 11">
    <name type="scientific">Billgrantia desiderata</name>
    <dbReference type="NCBI Taxonomy" id="52021"/>
    <lineage>
        <taxon>Bacteria</taxon>
        <taxon>Pseudomonadati</taxon>
        <taxon>Pseudomonadota</taxon>
        <taxon>Gammaproteobacteria</taxon>
        <taxon>Oceanospirillales</taxon>
        <taxon>Halomonadaceae</taxon>
        <taxon>Billgrantia</taxon>
    </lineage>
</organism>
<evidence type="ECO:0000256" key="2">
    <source>
        <dbReference type="ARBA" id="ARBA00022964"/>
    </source>
</evidence>
<dbReference type="RefSeq" id="WP_086511372.1">
    <property type="nucleotide sequence ID" value="NZ_FNVC01000001.1"/>
</dbReference>
<dbReference type="EC" id="1.13.11.93" evidence="6"/>
<evidence type="ECO:0000256" key="1">
    <source>
        <dbReference type="ARBA" id="ARBA00001954"/>
    </source>
</evidence>
<dbReference type="Proteomes" id="UP001320178">
    <property type="component" value="Unassembled WGS sequence"/>
</dbReference>
<reference evidence="9 10" key="2">
    <citation type="journal article" date="2021" name="Front. Microbiol.">
        <title>Aerobic Denitrification and Heterotrophic Sulfur Oxidation in the Genus Halomonas Revealed by Six Novel Species Characterizations and Genome-Based Analysis.</title>
        <authorList>
            <person name="Wang L."/>
            <person name="Shao Z."/>
        </authorList>
    </citation>
    <scope>NUCLEOTIDE SEQUENCE</scope>
    <source>
        <strain evidence="8 10">MCCC 1A05748</strain>
        <strain evidence="9">MCCC 1A05776</strain>
    </source>
</reference>
<accession>A0AAW4YQ65</accession>
<dbReference type="EMBL" id="JABFTS010000002">
    <property type="protein sequence ID" value="MCE8050827.1"/>
    <property type="molecule type" value="Genomic_DNA"/>
</dbReference>
<proteinExistence type="inferred from homology"/>
<dbReference type="Proteomes" id="UP001320154">
    <property type="component" value="Unassembled WGS sequence"/>
</dbReference>
<evidence type="ECO:0000256" key="7">
    <source>
        <dbReference type="ARBA" id="ARBA00035045"/>
    </source>
</evidence>
<evidence type="ECO:0000313" key="9">
    <source>
        <dbReference type="EMBL" id="MCE8050827.1"/>
    </source>
</evidence>
<dbReference type="Gene3D" id="3.10.180.50">
    <property type="match status" value="1"/>
</dbReference>
<evidence type="ECO:0000313" key="10">
    <source>
        <dbReference type="Proteomes" id="UP001320154"/>
    </source>
</evidence>
<dbReference type="EMBL" id="JABFTQ010000001">
    <property type="protein sequence ID" value="MCE8045427.1"/>
    <property type="molecule type" value="Genomic_DNA"/>
</dbReference>
<reference evidence="9" key="1">
    <citation type="submission" date="2020-05" db="EMBL/GenBank/DDBJ databases">
        <authorList>
            <person name="Wang L."/>
            <person name="Shao Z."/>
        </authorList>
    </citation>
    <scope>NUCLEOTIDE SEQUENCE</scope>
    <source>
        <strain evidence="8">MCCC 1A05748</strain>
        <strain evidence="9">MCCC 1A05776</strain>
    </source>
</reference>
<dbReference type="InterPro" id="IPR009770">
    <property type="entry name" value="HGLS"/>
</dbReference>
<protein>
    <recommendedName>
        <fullName evidence="6">2-oxoadipate dioxygenase/decarboxylase</fullName>
        <ecNumber evidence="6">1.13.11.93</ecNumber>
    </recommendedName>
    <alternativeName>
        <fullName evidence="7">2-hydroxyglutarate synthase</fullName>
    </alternativeName>
</protein>
<evidence type="ECO:0000256" key="3">
    <source>
        <dbReference type="ARBA" id="ARBA00023002"/>
    </source>
</evidence>
<evidence type="ECO:0000313" key="8">
    <source>
        <dbReference type="EMBL" id="MCE8045427.1"/>
    </source>
</evidence>
<sequence>MQREEFLQQLWLDYIHHHPDVGMLRLWPTDAPVEYLTLLTLSQPPFSTQDLLPTLGHLGYRPVHRYAMADRGLLVCLLAPPEDGTWLVLAELQLGTLSREPRERLTELVSRTHPQDTRGKNLLCRGRPWAMPNWNDYLTLHDAHPLAAWIAVMGPSVHHAGFDCERLGSRFELLDDALAAAGLEGSEERQHGIFPVSPLLEYRFYPTCSQRLAFAEGDEHRICLGGLALMQKRLSSDHERAVELLLPHHTRCEIT</sequence>
<keyword evidence="10" id="KW-1185">Reference proteome</keyword>
<keyword evidence="2" id="KW-0223">Dioxygenase</keyword>
<comment type="caution">
    <text evidence="9">The sequence shown here is derived from an EMBL/GenBank/DDBJ whole genome shotgun (WGS) entry which is preliminary data.</text>
</comment>
<dbReference type="AlphaFoldDB" id="A0AAW4YQ65"/>
<comment type="cofactor">
    <cofactor evidence="1">
        <name>Fe(2+)</name>
        <dbReference type="ChEBI" id="CHEBI:29033"/>
    </cofactor>
</comment>
<gene>
    <name evidence="8" type="ORF">HOP60_01630</name>
    <name evidence="9" type="ORF">HOP61_05935</name>
</gene>
<dbReference type="SMART" id="SM01150">
    <property type="entry name" value="DUF1338"/>
    <property type="match status" value="1"/>
</dbReference>
<evidence type="ECO:0000256" key="4">
    <source>
        <dbReference type="ARBA" id="ARBA00023004"/>
    </source>
</evidence>
<comment type="similarity">
    <text evidence="5">Belongs to the 2-oxoadipate dioxygenase/decarboxylase family.</text>
</comment>
<evidence type="ECO:0000256" key="5">
    <source>
        <dbReference type="ARBA" id="ARBA00035013"/>
    </source>
</evidence>
<dbReference type="GO" id="GO:0051213">
    <property type="term" value="F:dioxygenase activity"/>
    <property type="evidence" value="ECO:0007669"/>
    <property type="project" value="UniProtKB-KW"/>
</dbReference>
<evidence type="ECO:0000256" key="6">
    <source>
        <dbReference type="ARBA" id="ARBA00035023"/>
    </source>
</evidence>
<keyword evidence="3" id="KW-0560">Oxidoreductase</keyword>
<evidence type="ECO:0000313" key="11">
    <source>
        <dbReference type="Proteomes" id="UP001320178"/>
    </source>
</evidence>